<dbReference type="CDD" id="cd14659">
    <property type="entry name" value="Imelysin-like_IPPA"/>
    <property type="match status" value="1"/>
</dbReference>
<feature type="signal peptide" evidence="3">
    <location>
        <begin position="1"/>
        <end position="23"/>
    </location>
</feature>
<dbReference type="KEGG" id="rmm:ROSMUCSMR3_01551"/>
<organism evidence="5 6">
    <name type="scientific">Roseovarius mucosus</name>
    <dbReference type="NCBI Taxonomy" id="215743"/>
    <lineage>
        <taxon>Bacteria</taxon>
        <taxon>Pseudomonadati</taxon>
        <taxon>Pseudomonadota</taxon>
        <taxon>Alphaproteobacteria</taxon>
        <taxon>Rhodobacterales</taxon>
        <taxon>Roseobacteraceae</taxon>
        <taxon>Roseovarius</taxon>
    </lineage>
</organism>
<dbReference type="EMBL" id="CP020474">
    <property type="protein sequence ID" value="ARE83035.1"/>
    <property type="molecule type" value="Genomic_DNA"/>
</dbReference>
<sequence>MRLITTPVLSLSLVLCLAAPSLADVKSALDAHILPAFARFAESADALAETAGADCRPEAMAEAYHTAFDAWIAVSDLRIGPSETGALSVAFWPDGRGSTPRALAQLIAEEDPVAFDLKAYAEVSIAARGLFALDMLMFDPEFFDYAPQSYGCTLAATIAADLALQAHALEAAWSGPFADTLQSAGADGNTAFLTPDEALRAIYTQILTSLEFTADTRLGLPMGTFDQPRPLRAEARRSGRSLRNVVLAAEAAHGLASALADWPLPETQAALARLQVAAARITDPAFQDVTDPQARLRAEVLQQAVRGLQAAIEEEIGAQLGIAPGFNAQDGD</sequence>
<proteinExistence type="predicted"/>
<dbReference type="InterPro" id="IPR034984">
    <property type="entry name" value="Imelysin-like_IPPA"/>
</dbReference>
<dbReference type="Pfam" id="PF09375">
    <property type="entry name" value="Peptidase_M75"/>
    <property type="match status" value="1"/>
</dbReference>
<accession>A0A1V0RN21</accession>
<name>A0A1V0RN21_9RHOB</name>
<dbReference type="RefSeq" id="WP_081506939.1">
    <property type="nucleotide sequence ID" value="NZ_CP020474.1"/>
</dbReference>
<feature type="domain" description="Imelysin-like" evidence="4">
    <location>
        <begin position="33"/>
        <end position="311"/>
    </location>
</feature>
<dbReference type="AlphaFoldDB" id="A0A1V0RN21"/>
<comment type="subcellular location">
    <subcellularLocation>
        <location evidence="1">Cell envelope</location>
    </subcellularLocation>
</comment>
<evidence type="ECO:0000256" key="3">
    <source>
        <dbReference type="SAM" id="SignalP"/>
    </source>
</evidence>
<dbReference type="Gene3D" id="1.20.1420.20">
    <property type="entry name" value="M75 peptidase, HXXE motif"/>
    <property type="match status" value="1"/>
</dbReference>
<dbReference type="GO" id="GO:0030313">
    <property type="term" value="C:cell envelope"/>
    <property type="evidence" value="ECO:0007669"/>
    <property type="project" value="UniProtKB-SubCell"/>
</dbReference>
<keyword evidence="2 3" id="KW-0732">Signal</keyword>
<keyword evidence="6" id="KW-1185">Reference proteome</keyword>
<dbReference type="InterPro" id="IPR038352">
    <property type="entry name" value="Imelysin_sf"/>
</dbReference>
<evidence type="ECO:0000313" key="5">
    <source>
        <dbReference type="EMBL" id="ARE83035.1"/>
    </source>
</evidence>
<dbReference type="OrthoDB" id="5729110at2"/>
<gene>
    <name evidence="5" type="ORF">ROSMUCSMR3_01551</name>
</gene>
<evidence type="ECO:0000313" key="6">
    <source>
        <dbReference type="Proteomes" id="UP000192273"/>
    </source>
</evidence>
<reference evidence="5 6" key="1">
    <citation type="submission" date="2017-03" db="EMBL/GenBank/DDBJ databases">
        <title>Genome Sequence of Roseovarius mucosus strain SMR3 Isolated from a culture of the Diatom Skeletonema marinoi.</title>
        <authorList>
            <person name="Topel M."/>
            <person name="Pinder M."/>
            <person name="Johansson O.N."/>
            <person name="Kourtchenko O."/>
            <person name="Godhe A."/>
            <person name="Clarke A.K."/>
        </authorList>
    </citation>
    <scope>NUCLEOTIDE SEQUENCE [LARGE SCALE GENOMIC DNA]</scope>
    <source>
        <strain evidence="5 6">SMR3</strain>
    </source>
</reference>
<evidence type="ECO:0000259" key="4">
    <source>
        <dbReference type="Pfam" id="PF09375"/>
    </source>
</evidence>
<dbReference type="Proteomes" id="UP000192273">
    <property type="component" value="Chromosome"/>
</dbReference>
<evidence type="ECO:0000256" key="1">
    <source>
        <dbReference type="ARBA" id="ARBA00004196"/>
    </source>
</evidence>
<protein>
    <submittedName>
        <fullName evidence="5">Imelysin</fullName>
    </submittedName>
</protein>
<evidence type="ECO:0000256" key="2">
    <source>
        <dbReference type="ARBA" id="ARBA00022729"/>
    </source>
</evidence>
<feature type="chain" id="PRO_5012143456" evidence="3">
    <location>
        <begin position="24"/>
        <end position="332"/>
    </location>
</feature>
<dbReference type="InterPro" id="IPR018976">
    <property type="entry name" value="Imelysin-like"/>
</dbReference>